<evidence type="ECO:0000256" key="2">
    <source>
        <dbReference type="SAM" id="SignalP"/>
    </source>
</evidence>
<dbReference type="AlphaFoldDB" id="Q023Y6"/>
<feature type="signal peptide" evidence="2">
    <location>
        <begin position="1"/>
        <end position="18"/>
    </location>
</feature>
<evidence type="ECO:0000313" key="3">
    <source>
        <dbReference type="EMBL" id="ABJ83690.1"/>
    </source>
</evidence>
<evidence type="ECO:0008006" key="4">
    <source>
        <dbReference type="Google" id="ProtNLM"/>
    </source>
</evidence>
<organism evidence="3">
    <name type="scientific">Solibacter usitatus (strain Ellin6076)</name>
    <dbReference type="NCBI Taxonomy" id="234267"/>
    <lineage>
        <taxon>Bacteria</taxon>
        <taxon>Pseudomonadati</taxon>
        <taxon>Acidobacteriota</taxon>
        <taxon>Terriglobia</taxon>
        <taxon>Bryobacterales</taxon>
        <taxon>Solibacteraceae</taxon>
        <taxon>Candidatus Solibacter</taxon>
    </lineage>
</organism>
<dbReference type="HOGENOM" id="CLU_885362_0_0_0"/>
<feature type="chain" id="PRO_5004163650" description="DUF5666 domain-containing protein" evidence="2">
    <location>
        <begin position="19"/>
        <end position="285"/>
    </location>
</feature>
<dbReference type="InParanoid" id="Q023Y6"/>
<evidence type="ECO:0000256" key="1">
    <source>
        <dbReference type="SAM" id="MobiDB-lite"/>
    </source>
</evidence>
<feature type="region of interest" description="Disordered" evidence="1">
    <location>
        <begin position="66"/>
        <end position="121"/>
    </location>
</feature>
<name>Q023Y6_SOLUE</name>
<feature type="compositionally biased region" description="Basic and acidic residues" evidence="1">
    <location>
        <begin position="73"/>
        <end position="107"/>
    </location>
</feature>
<accession>Q023Y6</accession>
<dbReference type="STRING" id="234267.Acid_2701"/>
<dbReference type="EMBL" id="CP000473">
    <property type="protein sequence ID" value="ABJ83690.1"/>
    <property type="molecule type" value="Genomic_DNA"/>
</dbReference>
<gene>
    <name evidence="3" type="ordered locus">Acid_2701</name>
</gene>
<protein>
    <recommendedName>
        <fullName evidence="4">DUF5666 domain-containing protein</fullName>
    </recommendedName>
</protein>
<proteinExistence type="predicted"/>
<sequence precursor="true">MRLIYVGILIACASLGFADTITLKNGTVIHGTYLGGTARSVRVDDGNSVQTLDIFDVSKIEFGSNGGAVRNPRPIERNVDRNVDRSNSNDDRPVLRRSESNVMRPDDTPPPPPPPAPANFELPAGTNLTIRMIEGVDSQTNRVGQTFRASLDQPVMVDGNAVIPRGADVTVKLVDQKESGKLTGRADLTLQLQSIYVNGRMVDINTQSVKQESASRGERTAKVAGGTAAVGAIIGAIAGGGKGAAIGAGAGAAAGAGAEVVTAGQRVRIPSETRLTFVLDSAVRF</sequence>
<reference evidence="3" key="1">
    <citation type="submission" date="2006-10" db="EMBL/GenBank/DDBJ databases">
        <title>Complete sequence of Solibacter usitatus Ellin6076.</title>
        <authorList>
            <consortium name="US DOE Joint Genome Institute"/>
            <person name="Copeland A."/>
            <person name="Lucas S."/>
            <person name="Lapidus A."/>
            <person name="Barry K."/>
            <person name="Detter J.C."/>
            <person name="Glavina del Rio T."/>
            <person name="Hammon N."/>
            <person name="Israni S."/>
            <person name="Dalin E."/>
            <person name="Tice H."/>
            <person name="Pitluck S."/>
            <person name="Thompson L.S."/>
            <person name="Brettin T."/>
            <person name="Bruce D."/>
            <person name="Han C."/>
            <person name="Tapia R."/>
            <person name="Gilna P."/>
            <person name="Schmutz J."/>
            <person name="Larimer F."/>
            <person name="Land M."/>
            <person name="Hauser L."/>
            <person name="Kyrpides N."/>
            <person name="Mikhailova N."/>
            <person name="Janssen P.H."/>
            <person name="Kuske C.R."/>
            <person name="Richardson P."/>
        </authorList>
    </citation>
    <scope>NUCLEOTIDE SEQUENCE</scope>
    <source>
        <strain evidence="3">Ellin6076</strain>
    </source>
</reference>
<dbReference type="eggNOG" id="COG2823">
    <property type="taxonomic scope" value="Bacteria"/>
</dbReference>
<keyword evidence="2" id="KW-0732">Signal</keyword>
<feature type="compositionally biased region" description="Pro residues" evidence="1">
    <location>
        <begin position="108"/>
        <end position="117"/>
    </location>
</feature>
<dbReference type="OrthoDB" id="118089at2"/>
<dbReference type="KEGG" id="sus:Acid_2701"/>